<keyword evidence="1" id="KW-1133">Transmembrane helix</keyword>
<evidence type="ECO:0000256" key="1">
    <source>
        <dbReference type="SAM" id="Phobius"/>
    </source>
</evidence>
<gene>
    <name evidence="2" type="ORF">WH52_00325</name>
</gene>
<proteinExistence type="predicted"/>
<dbReference type="EMBL" id="LAPZ01000001">
    <property type="protein sequence ID" value="OSY89138.1"/>
    <property type="molecule type" value="Genomic_DNA"/>
</dbReference>
<feature type="transmembrane region" description="Helical" evidence="1">
    <location>
        <begin position="12"/>
        <end position="29"/>
    </location>
</feature>
<dbReference type="Proteomes" id="UP000194221">
    <property type="component" value="Unassembled WGS sequence"/>
</dbReference>
<evidence type="ECO:0000313" key="2">
    <source>
        <dbReference type="EMBL" id="OSY89138.1"/>
    </source>
</evidence>
<dbReference type="InParanoid" id="A0A1Y2PHI1"/>
<name>A0A1Y2PHI1_9FLAO</name>
<keyword evidence="3" id="KW-1185">Reference proteome</keyword>
<dbReference type="STRING" id="1635173.WH52_00325"/>
<keyword evidence="1" id="KW-0812">Transmembrane</keyword>
<keyword evidence="1" id="KW-0472">Membrane</keyword>
<protein>
    <submittedName>
        <fullName evidence="2">Uncharacterized protein</fullName>
    </submittedName>
</protein>
<dbReference type="AlphaFoldDB" id="A0A1Y2PHI1"/>
<sequence>MVIEIRVLYNERIYIYLLTIIISLFSFQIKTTQKVFICKSTSSKRYHYKKTCRGLNRCKAEIKETTLKKAEKFGRTLCKLENK</sequence>
<reference evidence="2 3" key="1">
    <citation type="submission" date="2015-03" db="EMBL/GenBank/DDBJ databases">
        <title>Genome sequence of Tenacibaculum sp. S2-2, isolated from intestinal microbiota of sea cucumber, Apostichopus japonicas.</title>
        <authorList>
            <person name="Shao Z."/>
            <person name="Wang L."/>
            <person name="Li X."/>
        </authorList>
    </citation>
    <scope>NUCLEOTIDE SEQUENCE [LARGE SCALE GENOMIC DNA]</scope>
    <source>
        <strain evidence="2 3">S2-2</strain>
    </source>
</reference>
<accession>A0A1Y2PHI1</accession>
<organism evidence="2 3">
    <name type="scientific">Tenacibaculum holothuriorum</name>
    <dbReference type="NCBI Taxonomy" id="1635173"/>
    <lineage>
        <taxon>Bacteria</taxon>
        <taxon>Pseudomonadati</taxon>
        <taxon>Bacteroidota</taxon>
        <taxon>Flavobacteriia</taxon>
        <taxon>Flavobacteriales</taxon>
        <taxon>Flavobacteriaceae</taxon>
        <taxon>Tenacibaculum</taxon>
    </lineage>
</organism>
<comment type="caution">
    <text evidence="2">The sequence shown here is derived from an EMBL/GenBank/DDBJ whole genome shotgun (WGS) entry which is preliminary data.</text>
</comment>
<evidence type="ECO:0000313" key="3">
    <source>
        <dbReference type="Proteomes" id="UP000194221"/>
    </source>
</evidence>